<gene>
    <name evidence="7" type="ORF">IAA70_01495</name>
</gene>
<feature type="transmembrane region" description="Helical" evidence="6">
    <location>
        <begin position="67"/>
        <end position="85"/>
    </location>
</feature>
<reference evidence="7" key="2">
    <citation type="journal article" date="2021" name="PeerJ">
        <title>Extensive microbial diversity within the chicken gut microbiome revealed by metagenomics and culture.</title>
        <authorList>
            <person name="Gilroy R."/>
            <person name="Ravi A."/>
            <person name="Getino M."/>
            <person name="Pursley I."/>
            <person name="Horton D.L."/>
            <person name="Alikhan N.F."/>
            <person name="Baker D."/>
            <person name="Gharbi K."/>
            <person name="Hall N."/>
            <person name="Watson M."/>
            <person name="Adriaenssens E.M."/>
            <person name="Foster-Nyarko E."/>
            <person name="Jarju S."/>
            <person name="Secka A."/>
            <person name="Antonio M."/>
            <person name="Oren A."/>
            <person name="Chaudhuri R.R."/>
            <person name="La Ragione R."/>
            <person name="Hildebrand F."/>
            <person name="Pallen M.J."/>
        </authorList>
    </citation>
    <scope>NUCLEOTIDE SEQUENCE</scope>
    <source>
        <strain evidence="7">ChiHjej9B8-7071</strain>
    </source>
</reference>
<dbReference type="EMBL" id="DVGD01000043">
    <property type="protein sequence ID" value="HIR09058.1"/>
    <property type="molecule type" value="Genomic_DNA"/>
</dbReference>
<accession>A0A9D1A6Y0</accession>
<keyword evidence="4 6" id="KW-1133">Transmembrane helix</keyword>
<name>A0A9D1A6Y0_9FIRM</name>
<organism evidence="7 8">
    <name type="scientific">Candidatus Avoscillospira stercoripullorum</name>
    <dbReference type="NCBI Taxonomy" id="2840709"/>
    <lineage>
        <taxon>Bacteria</taxon>
        <taxon>Bacillati</taxon>
        <taxon>Bacillota</taxon>
        <taxon>Clostridia</taxon>
        <taxon>Eubacteriales</taxon>
        <taxon>Oscillospiraceae</taxon>
        <taxon>Oscillospiraceae incertae sedis</taxon>
        <taxon>Candidatus Avoscillospira</taxon>
    </lineage>
</organism>
<dbReference type="AlphaFoldDB" id="A0A9D1A6Y0"/>
<feature type="transmembrane region" description="Helical" evidence="6">
    <location>
        <begin position="201"/>
        <end position="218"/>
    </location>
</feature>
<dbReference type="InterPro" id="IPR001851">
    <property type="entry name" value="ABC_transp_permease"/>
</dbReference>
<dbReference type="Proteomes" id="UP000824258">
    <property type="component" value="Unassembled WGS sequence"/>
</dbReference>
<evidence type="ECO:0000256" key="1">
    <source>
        <dbReference type="ARBA" id="ARBA00004651"/>
    </source>
</evidence>
<sequence>MEKRLKIKPKAGLVGHALTLVGDVLIPLVFAFIVGSIFSVICGTSPFTLYGYIIQRAFMSTGGLLNTLGYATPIIITGMATALSLRAGIFNMGIESQVILGGLTAGLAGYLIPGLPKPIHLVVCLAIAALCASCLALIPGILKAKLRINEVVTTVMLNSITLQVATFLTNSYLGTGDAYPHTEYILETARLTQLNSKYRCTTAIFIALLIWMALYFILKRTKLGYEIDCIGKQWEFSDAVGMRVSRKIILIFVLGGAVAGIAGATEIMGVNYNFTPTFSANPGIGWDGFYACILSGNHPVGILIYAVVFGALRYGAIAAQTGLGVPLDLINIIKSTLVLFMAVRLASQFAPAMKAWVASRLHKDDEQKGEAKT</sequence>
<keyword evidence="2" id="KW-1003">Cell membrane</keyword>
<dbReference type="GO" id="GO:0022857">
    <property type="term" value="F:transmembrane transporter activity"/>
    <property type="evidence" value="ECO:0007669"/>
    <property type="project" value="InterPro"/>
</dbReference>
<dbReference type="CDD" id="cd06580">
    <property type="entry name" value="TM_PBP1_transp_TpRbsC_like"/>
    <property type="match status" value="1"/>
</dbReference>
<proteinExistence type="predicted"/>
<keyword evidence="3 6" id="KW-0812">Transmembrane</keyword>
<reference evidence="7" key="1">
    <citation type="submission" date="2020-10" db="EMBL/GenBank/DDBJ databases">
        <authorList>
            <person name="Gilroy R."/>
        </authorList>
    </citation>
    <scope>NUCLEOTIDE SEQUENCE</scope>
    <source>
        <strain evidence="7">ChiHjej9B8-7071</strain>
    </source>
</reference>
<evidence type="ECO:0000256" key="5">
    <source>
        <dbReference type="ARBA" id="ARBA00023136"/>
    </source>
</evidence>
<evidence type="ECO:0000256" key="3">
    <source>
        <dbReference type="ARBA" id="ARBA00022692"/>
    </source>
</evidence>
<keyword evidence="5 6" id="KW-0472">Membrane</keyword>
<feature type="transmembrane region" description="Helical" evidence="6">
    <location>
        <begin position="97"/>
        <end position="113"/>
    </location>
</feature>
<feature type="transmembrane region" description="Helical" evidence="6">
    <location>
        <begin position="248"/>
        <end position="268"/>
    </location>
</feature>
<evidence type="ECO:0000313" key="8">
    <source>
        <dbReference type="Proteomes" id="UP000824258"/>
    </source>
</evidence>
<feature type="transmembrane region" description="Helical" evidence="6">
    <location>
        <begin position="119"/>
        <end position="142"/>
    </location>
</feature>
<evidence type="ECO:0000256" key="2">
    <source>
        <dbReference type="ARBA" id="ARBA00022475"/>
    </source>
</evidence>
<feature type="transmembrane region" description="Helical" evidence="6">
    <location>
        <begin position="154"/>
        <end position="173"/>
    </location>
</feature>
<evidence type="ECO:0000256" key="6">
    <source>
        <dbReference type="SAM" id="Phobius"/>
    </source>
</evidence>
<dbReference type="GO" id="GO:0005886">
    <property type="term" value="C:plasma membrane"/>
    <property type="evidence" value="ECO:0007669"/>
    <property type="project" value="UniProtKB-SubCell"/>
</dbReference>
<dbReference type="PANTHER" id="PTHR47089:SF1">
    <property type="entry name" value="GUANOSINE ABC TRANSPORTER PERMEASE PROTEIN NUPP"/>
    <property type="match status" value="1"/>
</dbReference>
<feature type="transmembrane region" description="Helical" evidence="6">
    <location>
        <begin position="20"/>
        <end position="47"/>
    </location>
</feature>
<comment type="caution">
    <text evidence="7">The sequence shown here is derived from an EMBL/GenBank/DDBJ whole genome shotgun (WGS) entry which is preliminary data.</text>
</comment>
<evidence type="ECO:0000256" key="4">
    <source>
        <dbReference type="ARBA" id="ARBA00022989"/>
    </source>
</evidence>
<comment type="subcellular location">
    <subcellularLocation>
        <location evidence="1">Cell membrane</location>
        <topology evidence="1">Multi-pass membrane protein</topology>
    </subcellularLocation>
</comment>
<dbReference type="Pfam" id="PF02653">
    <property type="entry name" value="BPD_transp_2"/>
    <property type="match status" value="1"/>
</dbReference>
<feature type="transmembrane region" description="Helical" evidence="6">
    <location>
        <begin position="288"/>
        <end position="312"/>
    </location>
</feature>
<dbReference type="PANTHER" id="PTHR47089">
    <property type="entry name" value="ABC TRANSPORTER, PERMEASE PROTEIN"/>
    <property type="match status" value="1"/>
</dbReference>
<evidence type="ECO:0000313" key="7">
    <source>
        <dbReference type="EMBL" id="HIR09058.1"/>
    </source>
</evidence>
<protein>
    <submittedName>
        <fullName evidence="7">ABC transporter permease</fullName>
    </submittedName>
</protein>